<evidence type="ECO:0000313" key="1">
    <source>
        <dbReference type="EMBL" id="KAK9421990.1"/>
    </source>
</evidence>
<evidence type="ECO:0000313" key="2">
    <source>
        <dbReference type="Proteomes" id="UP001408356"/>
    </source>
</evidence>
<gene>
    <name evidence="1" type="ORF">SUNI508_05290</name>
</gene>
<reference evidence="1 2" key="1">
    <citation type="journal article" date="2024" name="J. Plant Pathol.">
        <title>Sequence and assembly of the genome of Seiridium unicorne, isolate CBS 538.82, causal agent of cypress canker disease.</title>
        <authorList>
            <person name="Scali E."/>
            <person name="Rocca G.D."/>
            <person name="Danti R."/>
            <person name="Garbelotto M."/>
            <person name="Barberini S."/>
            <person name="Baroncelli R."/>
            <person name="Emiliani G."/>
        </authorList>
    </citation>
    <scope>NUCLEOTIDE SEQUENCE [LARGE SCALE GENOMIC DNA]</scope>
    <source>
        <strain evidence="1 2">BM-138-508</strain>
    </source>
</reference>
<accession>A0ABR2V508</accession>
<keyword evidence="2" id="KW-1185">Reference proteome</keyword>
<organism evidence="1 2">
    <name type="scientific">Seiridium unicorne</name>
    <dbReference type="NCBI Taxonomy" id="138068"/>
    <lineage>
        <taxon>Eukaryota</taxon>
        <taxon>Fungi</taxon>
        <taxon>Dikarya</taxon>
        <taxon>Ascomycota</taxon>
        <taxon>Pezizomycotina</taxon>
        <taxon>Sordariomycetes</taxon>
        <taxon>Xylariomycetidae</taxon>
        <taxon>Amphisphaeriales</taxon>
        <taxon>Sporocadaceae</taxon>
        <taxon>Seiridium</taxon>
    </lineage>
</organism>
<comment type="caution">
    <text evidence="1">The sequence shown here is derived from an EMBL/GenBank/DDBJ whole genome shotgun (WGS) entry which is preliminary data.</text>
</comment>
<sequence length="117" mass="11700">MWTRFVYGEMDAILAPKSSEACSAVHSAVPEGSIYAKVAQNQTPLVAVTQSRVGAQYTVSRLTAITVHASAGASSSLPANGHAAGSTITGTGCPGAPAYHSAAKVAAVPVDGSGADW</sequence>
<proteinExistence type="predicted"/>
<dbReference type="Proteomes" id="UP001408356">
    <property type="component" value="Unassembled WGS sequence"/>
</dbReference>
<name>A0ABR2V508_9PEZI</name>
<protein>
    <submittedName>
        <fullName evidence="1">Uncharacterized protein</fullName>
    </submittedName>
</protein>
<dbReference type="EMBL" id="JARVKF010000146">
    <property type="protein sequence ID" value="KAK9421990.1"/>
    <property type="molecule type" value="Genomic_DNA"/>
</dbReference>